<dbReference type="PROSITE" id="PS51120">
    <property type="entry name" value="LDLRB"/>
    <property type="match status" value="3"/>
</dbReference>
<feature type="domain" description="Nidogen G2 beta-barrel" evidence="17">
    <location>
        <begin position="434"/>
        <end position="657"/>
    </location>
</feature>
<evidence type="ECO:0000256" key="3">
    <source>
        <dbReference type="ARBA" id="ARBA00022530"/>
    </source>
</evidence>
<feature type="domain" description="EGF-like" evidence="16">
    <location>
        <begin position="853"/>
        <end position="892"/>
    </location>
</feature>
<keyword evidence="6" id="KW-0677">Repeat</keyword>
<evidence type="ECO:0000259" key="16">
    <source>
        <dbReference type="PROSITE" id="PS50026"/>
    </source>
</evidence>
<keyword evidence="7" id="KW-0106">Calcium</keyword>
<dbReference type="InterPro" id="IPR001881">
    <property type="entry name" value="EGF-like_Ca-bd_dom"/>
</dbReference>
<evidence type="ECO:0000259" key="18">
    <source>
        <dbReference type="PROSITE" id="PS51220"/>
    </source>
</evidence>
<protein>
    <submittedName>
        <fullName evidence="20">LOW QUALITY PROTEIN: nidogen-1-like</fullName>
    </submittedName>
</protein>
<dbReference type="OrthoDB" id="6375837at2759"/>
<keyword evidence="3" id="KW-0272">Extracellular matrix</keyword>
<feature type="domain" description="EGF-like" evidence="16">
    <location>
        <begin position="977"/>
        <end position="1016"/>
    </location>
</feature>
<dbReference type="SMART" id="SM00682">
    <property type="entry name" value="G2F"/>
    <property type="match status" value="1"/>
</dbReference>
<evidence type="ECO:0000256" key="7">
    <source>
        <dbReference type="ARBA" id="ARBA00022837"/>
    </source>
</evidence>
<dbReference type="PROSITE" id="PS01186">
    <property type="entry name" value="EGF_2"/>
    <property type="match status" value="13"/>
</dbReference>
<feature type="region of interest" description="Disordered" evidence="14">
    <location>
        <begin position="349"/>
        <end position="379"/>
    </location>
</feature>
<dbReference type="PROSITE" id="PS51220">
    <property type="entry name" value="NIDO"/>
    <property type="match status" value="1"/>
</dbReference>
<evidence type="ECO:0000256" key="1">
    <source>
        <dbReference type="ARBA" id="ARBA00004302"/>
    </source>
</evidence>
<dbReference type="GO" id="GO:0005604">
    <property type="term" value="C:basement membrane"/>
    <property type="evidence" value="ECO:0007669"/>
    <property type="project" value="UniProtKB-SubCell"/>
</dbReference>
<feature type="domain" description="EGF-like" evidence="16">
    <location>
        <begin position="694"/>
        <end position="730"/>
    </location>
</feature>
<dbReference type="GO" id="GO:0005509">
    <property type="term" value="F:calcium ion binding"/>
    <property type="evidence" value="ECO:0007669"/>
    <property type="project" value="InterPro"/>
</dbReference>
<dbReference type="Gene3D" id="2.120.10.30">
    <property type="entry name" value="TolB, C-terminal domain"/>
    <property type="match status" value="1"/>
</dbReference>
<dbReference type="InterPro" id="IPR006605">
    <property type="entry name" value="G2_nidogen/fibulin_G2F"/>
</dbReference>
<dbReference type="CDD" id="cd00053">
    <property type="entry name" value="EGF"/>
    <property type="match status" value="1"/>
</dbReference>
<evidence type="ECO:0000256" key="14">
    <source>
        <dbReference type="SAM" id="MobiDB-lite"/>
    </source>
</evidence>
<gene>
    <name evidence="20" type="primary">LOC110974148</name>
</gene>
<dbReference type="CDD" id="cd00054">
    <property type="entry name" value="EGF_CA"/>
    <property type="match status" value="2"/>
</dbReference>
<dbReference type="Gene3D" id="2.10.25.10">
    <property type="entry name" value="Laminin"/>
    <property type="match status" value="17"/>
</dbReference>
<feature type="domain" description="EGF-like" evidence="16">
    <location>
        <begin position="894"/>
        <end position="931"/>
    </location>
</feature>
<feature type="domain" description="EGF-like" evidence="16">
    <location>
        <begin position="934"/>
        <end position="974"/>
    </location>
</feature>
<dbReference type="SMART" id="SM00135">
    <property type="entry name" value="LY"/>
    <property type="match status" value="5"/>
</dbReference>
<dbReference type="FunFam" id="2.120.10.30:FF:000241">
    <property type="entry name" value="Low-density lipoprotein receptor-related protein 6"/>
    <property type="match status" value="1"/>
</dbReference>
<evidence type="ECO:0000256" key="2">
    <source>
        <dbReference type="ARBA" id="ARBA00022525"/>
    </source>
</evidence>
<accession>A0A8B7XKB1</accession>
<feature type="domain" description="EGF-like" evidence="16">
    <location>
        <begin position="771"/>
        <end position="809"/>
    </location>
</feature>
<dbReference type="PROSITE" id="PS50993">
    <property type="entry name" value="NIDOGEN_G2"/>
    <property type="match status" value="1"/>
</dbReference>
<dbReference type="InterPro" id="IPR009017">
    <property type="entry name" value="GFP"/>
</dbReference>
<feature type="domain" description="EGF-like" evidence="16">
    <location>
        <begin position="1225"/>
        <end position="1261"/>
    </location>
</feature>
<evidence type="ECO:0000256" key="12">
    <source>
        <dbReference type="PROSITE-ProRule" id="PRU00076"/>
    </source>
</evidence>
<evidence type="ECO:0000256" key="5">
    <source>
        <dbReference type="ARBA" id="ARBA00022729"/>
    </source>
</evidence>
<dbReference type="SUPFAM" id="SSF63825">
    <property type="entry name" value="YWTD domain"/>
    <property type="match status" value="1"/>
</dbReference>
<dbReference type="Gene3D" id="2.40.155.10">
    <property type="entry name" value="Green fluorescent protein"/>
    <property type="match status" value="1"/>
</dbReference>
<dbReference type="SUPFAM" id="SSF57184">
    <property type="entry name" value="Growth factor receptor domain"/>
    <property type="match status" value="2"/>
</dbReference>
<dbReference type="SUPFAM" id="SSF54511">
    <property type="entry name" value="GFP-like"/>
    <property type="match status" value="1"/>
</dbReference>
<dbReference type="Proteomes" id="UP000694845">
    <property type="component" value="Unplaced"/>
</dbReference>
<dbReference type="OMA" id="DECQRGD"/>
<dbReference type="InterPro" id="IPR018097">
    <property type="entry name" value="EGF_Ca-bd_CS"/>
</dbReference>
<dbReference type="InterPro" id="IPR009030">
    <property type="entry name" value="Growth_fac_rcpt_cys_sf"/>
</dbReference>
<evidence type="ECO:0000256" key="13">
    <source>
        <dbReference type="PROSITE-ProRule" id="PRU00461"/>
    </source>
</evidence>
<feature type="region of interest" description="Disordered" evidence="14">
    <location>
        <begin position="277"/>
        <end position="315"/>
    </location>
</feature>
<dbReference type="InterPro" id="IPR000033">
    <property type="entry name" value="LDLR_classB_rpt"/>
</dbReference>
<dbReference type="Pfam" id="PF00058">
    <property type="entry name" value="Ldl_recept_b"/>
    <property type="match status" value="3"/>
</dbReference>
<keyword evidence="5 15" id="KW-0732">Signal</keyword>
<dbReference type="SMART" id="SM00179">
    <property type="entry name" value="EGF_CA"/>
    <property type="match status" value="15"/>
</dbReference>
<sequence>MGRFCTSPILLWTAILSVILSATGLTRDNFYPFGVQYGDGQLAAGDAVQGTLRLRIPLQFLNVEHDTVYVNTDGLVTFAPVPVEGQAPYTFGVSLKNSQVETIAPFGADYNTSEGGTVFYREAFRTEVLNRASRDVSQFFGRTGFQARSLTLATWDSLRFKDEGKTVTFQLVIPSDGDQTFVFFIYDDTNRAATNDYRVVGFSNGEGSHLTIGGHVSSFTNVGKSGMWAWQVGGANLGTRGFAKPIIDSQGSVINTGASGSASGGVVSGGATGGGGSSTFTLQGGGSTGGSAGGSDGQGAGGSTDGGGGSSFTIVVGDGTGKATSVTRGSSSSSSATVVTVGGGSVDVGAGGEATGGQVGGGGADGSQPSTGGGAGAGRFDVDFNVGEGLSPDSGAVCDTCHPQATCQKFSDGYCCVCPPTLFGNGQACLDPQGRQRLNGLVSGTVNGQSFSNANLHSFIILSEARTYTAVSPLPPEISYSLQTITPMAEIMGWLFALPSGKGLNGFMLTGGKFRQTLNITFSTGEQMLITQEFQGVDEDGYIRVIANWNGNVPEILPSDYIFVDDHKEEYSRHRIGLIHTFAKRTMQVNDDTISFTMDQTIEYDECVADEEDTEYILNFMRVSLTETYLTYEDGEKILRFSMIGKVTPASEQIDDRCLNNNCDRNAQCLPVGESGYRCKCNPGYEGDGQRCTLSDPCAQNTCDINGYCIPQLDRYTCACNAGYQGDGFTCRVDRCASNRCDPNARCVETTTGYECYCNSGFTGDGFRCQVRSPCDNNACDVNAYCVPAQTGYQCYCNEGYTGNGFNCEAEVRNPCDNNACDVNAYCVPTQTGYQCYCNEGYTGDGYNCQERIVNPCDNNACDVNARCLPSQSGTYQCLCNQGFVGNGFSCQEDQIDHNNECDANARCVTAAFGYQCFCNPGFRGDGYRCQANVTDPCANHTCHKNARCGPSSEEGTYECFCIEGYTGDGFTCEVDPTNPCANNTCDSNARCVASSPDAYECLCNEGYTGDGFTCEADRTDPCADNTCDRNAQCVASSQDTYECSCNEGYTGDGFTCEAIQVDRCSNNACDANAQCFPSETGYSCYCNEGFSGDGFVCQEVVDPCANNNCDANAQCVPSQGGYQCYCNQGFTGDGFTCEAIVDYRCRNNRCSVNARCFPTRTSYRCYCNAGYIGNGFTCRAVAVDPCSNNRCDFNAECSPAPGGGYTCECNQGWEGDGFTCRNILVNLCSACDVSAQCIPEGRGFRCVCNSGFEGNGLTCEDVDECSQSGTPCHRFATCYNVRGSFSCYCQPGYEGDGFSCQEIVQPPLDEGALMYARGMAVMRVPLNPNQPGSKVIFRSGQTIVGLGYDCSEEYIYWTDVSGRTISRAKADGSSIQVLINRGLSSPEGLAVDWLSRNMYWTDSGYDRIEVANLDGSNRRVLLNTNMVNPRAIAADPIGGFLYWTDWNRDGPKIERSNMDGSERTVLVDTNLGLPNGLSLDYTTSQICWVDAGTKRIECMNMNGDPLTRFTVFPNSNYPFSIASYGFKLYWSDWETKSIQSISKTGGAESTQLKLPRGGNGRIYSVVAVTSCPSASNACTTNNGGCSSLCLPLPGGLRKCACPTNLEGNEVPCV</sequence>
<reference evidence="20" key="1">
    <citation type="submission" date="2025-08" db="UniProtKB">
        <authorList>
            <consortium name="RefSeq"/>
        </authorList>
    </citation>
    <scope>IDENTIFICATION</scope>
</reference>
<feature type="repeat" description="LDL-receptor class B" evidence="13">
    <location>
        <begin position="1397"/>
        <end position="1439"/>
    </location>
</feature>
<feature type="repeat" description="LDL-receptor class B" evidence="13">
    <location>
        <begin position="1440"/>
        <end position="1484"/>
    </location>
</feature>
<keyword evidence="4 12" id="KW-0245">EGF-like domain</keyword>
<feature type="domain" description="EGF-like" evidence="16">
    <location>
        <begin position="812"/>
        <end position="850"/>
    </location>
</feature>
<evidence type="ECO:0000256" key="15">
    <source>
        <dbReference type="SAM" id="SignalP"/>
    </source>
</evidence>
<evidence type="ECO:0000256" key="8">
    <source>
        <dbReference type="ARBA" id="ARBA00022869"/>
    </source>
</evidence>
<dbReference type="SMART" id="SM00181">
    <property type="entry name" value="EGF"/>
    <property type="match status" value="18"/>
</dbReference>
<name>A0A8B7XKB1_ACAPL</name>
<feature type="domain" description="NIDO" evidence="18">
    <location>
        <begin position="105"/>
        <end position="235"/>
    </location>
</feature>
<evidence type="ECO:0000256" key="11">
    <source>
        <dbReference type="ARBA" id="ARBA00023180"/>
    </source>
</evidence>
<dbReference type="PANTHER" id="PTHR24033:SF151">
    <property type="entry name" value="NOTCH 2"/>
    <property type="match status" value="1"/>
</dbReference>
<dbReference type="FunFam" id="2.10.25.10:FF:000038">
    <property type="entry name" value="Fibrillin 2"/>
    <property type="match status" value="1"/>
</dbReference>
<keyword evidence="2" id="KW-0964">Secreted</keyword>
<dbReference type="PROSITE" id="PS00010">
    <property type="entry name" value="ASX_HYDROXYL"/>
    <property type="match status" value="1"/>
</dbReference>
<dbReference type="KEGG" id="aplc:110974148"/>
<feature type="domain" description="EGF-like" evidence="16">
    <location>
        <begin position="1142"/>
        <end position="1180"/>
    </location>
</feature>
<dbReference type="Pfam" id="PF12947">
    <property type="entry name" value="EGF_3"/>
    <property type="match status" value="7"/>
</dbReference>
<proteinExistence type="predicted"/>
<feature type="disulfide bond" evidence="12">
    <location>
        <begin position="943"/>
        <end position="960"/>
    </location>
</feature>
<keyword evidence="19" id="KW-1185">Reference proteome</keyword>
<feature type="domain" description="EGF-like" evidence="16">
    <location>
        <begin position="1183"/>
        <end position="1220"/>
    </location>
</feature>
<evidence type="ECO:0000313" key="19">
    <source>
        <dbReference type="Proteomes" id="UP000694845"/>
    </source>
</evidence>
<dbReference type="InterPro" id="IPR024731">
    <property type="entry name" value="NELL2-like_EGF"/>
</dbReference>
<dbReference type="InterPro" id="IPR000742">
    <property type="entry name" value="EGF"/>
</dbReference>
<feature type="domain" description="EGF-like" evidence="16">
    <location>
        <begin position="1262"/>
        <end position="1300"/>
    </location>
</feature>
<dbReference type="InterPro" id="IPR000152">
    <property type="entry name" value="EGF-type_Asp/Asn_hydroxyl_site"/>
</dbReference>
<dbReference type="SUPFAM" id="SSF57196">
    <property type="entry name" value="EGF/Laminin"/>
    <property type="match status" value="5"/>
</dbReference>
<evidence type="ECO:0000256" key="4">
    <source>
        <dbReference type="ARBA" id="ARBA00022536"/>
    </source>
</evidence>
<evidence type="ECO:0000313" key="20">
    <source>
        <dbReference type="RefSeq" id="XP_022081243.1"/>
    </source>
</evidence>
<dbReference type="InterPro" id="IPR026823">
    <property type="entry name" value="cEGF"/>
</dbReference>
<dbReference type="InterPro" id="IPR011042">
    <property type="entry name" value="6-blade_b-propeller_TolB-like"/>
</dbReference>
<dbReference type="Pfam" id="PF06119">
    <property type="entry name" value="NIDO"/>
    <property type="match status" value="1"/>
</dbReference>
<dbReference type="InterPro" id="IPR003886">
    <property type="entry name" value="NIDO_dom"/>
</dbReference>
<keyword evidence="8" id="KW-0084">Basement membrane</keyword>
<feature type="repeat" description="LDL-receptor class B" evidence="13">
    <location>
        <begin position="1354"/>
        <end position="1396"/>
    </location>
</feature>
<organism evidence="19 20">
    <name type="scientific">Acanthaster planci</name>
    <name type="common">Crown-of-thorns starfish</name>
    <dbReference type="NCBI Taxonomy" id="133434"/>
    <lineage>
        <taxon>Eukaryota</taxon>
        <taxon>Metazoa</taxon>
        <taxon>Echinodermata</taxon>
        <taxon>Eleutherozoa</taxon>
        <taxon>Asterozoa</taxon>
        <taxon>Asteroidea</taxon>
        <taxon>Valvatacea</taxon>
        <taxon>Valvatida</taxon>
        <taxon>Acanthasteridae</taxon>
        <taxon>Acanthaster</taxon>
    </lineage>
</organism>
<feature type="domain" description="EGF-like" evidence="16">
    <location>
        <begin position="1101"/>
        <end position="1139"/>
    </location>
</feature>
<dbReference type="GeneID" id="110974148"/>
<feature type="signal peptide" evidence="15">
    <location>
        <begin position="1"/>
        <end position="24"/>
    </location>
</feature>
<feature type="domain" description="EGF-like" evidence="16">
    <location>
        <begin position="1061"/>
        <end position="1099"/>
    </location>
</feature>
<feature type="chain" id="PRO_5034862183" evidence="15">
    <location>
        <begin position="25"/>
        <end position="1614"/>
    </location>
</feature>
<dbReference type="PANTHER" id="PTHR24033">
    <property type="entry name" value="EGF-LIKE DOMAIN-CONTAINING PROTEIN"/>
    <property type="match status" value="1"/>
</dbReference>
<dbReference type="Pfam" id="PF12662">
    <property type="entry name" value="cEGF"/>
    <property type="match status" value="1"/>
</dbReference>
<comment type="subcellular location">
    <subcellularLocation>
        <location evidence="1">Secreted</location>
        <location evidence="1">Extracellular space</location>
        <location evidence="1">Extracellular matrix</location>
        <location evidence="1">Basement membrane</location>
    </subcellularLocation>
</comment>
<evidence type="ECO:0000256" key="9">
    <source>
        <dbReference type="ARBA" id="ARBA00022889"/>
    </source>
</evidence>
<feature type="compositionally biased region" description="Gly residues" evidence="14">
    <location>
        <begin position="349"/>
        <end position="377"/>
    </location>
</feature>
<keyword evidence="9" id="KW-0130">Cell adhesion</keyword>
<keyword evidence="10 12" id="KW-1015">Disulfide bond</keyword>
<dbReference type="PROSITE" id="PS01187">
    <property type="entry name" value="EGF_CA"/>
    <property type="match status" value="1"/>
</dbReference>
<evidence type="ECO:0000256" key="6">
    <source>
        <dbReference type="ARBA" id="ARBA00022737"/>
    </source>
</evidence>
<dbReference type="RefSeq" id="XP_022081243.1">
    <property type="nucleotide sequence ID" value="XM_022225551.1"/>
</dbReference>
<dbReference type="SMART" id="SM00539">
    <property type="entry name" value="NIDO"/>
    <property type="match status" value="1"/>
</dbReference>
<feature type="domain" description="EGF-like" evidence="16">
    <location>
        <begin position="654"/>
        <end position="693"/>
    </location>
</feature>
<feature type="domain" description="EGF-like" evidence="16">
    <location>
        <begin position="1019"/>
        <end position="1058"/>
    </location>
</feature>
<evidence type="ECO:0000259" key="17">
    <source>
        <dbReference type="PROSITE" id="PS50993"/>
    </source>
</evidence>
<dbReference type="Pfam" id="PF00008">
    <property type="entry name" value="EGF"/>
    <property type="match status" value="2"/>
</dbReference>
<comment type="caution">
    <text evidence="12">Lacks conserved residue(s) required for the propagation of feature annotation.</text>
</comment>
<feature type="compositionally biased region" description="Gly residues" evidence="14">
    <location>
        <begin position="277"/>
        <end position="310"/>
    </location>
</feature>
<evidence type="ECO:0000256" key="10">
    <source>
        <dbReference type="ARBA" id="ARBA00023157"/>
    </source>
</evidence>
<keyword evidence="11" id="KW-0325">Glycoprotein</keyword>
<feature type="domain" description="EGF-like" evidence="16">
    <location>
        <begin position="732"/>
        <end position="770"/>
    </location>
</feature>
<dbReference type="PROSITE" id="PS50026">
    <property type="entry name" value="EGF_3"/>
    <property type="match status" value="16"/>
</dbReference>
<dbReference type="GO" id="GO:0007160">
    <property type="term" value="P:cell-matrix adhesion"/>
    <property type="evidence" value="ECO:0007669"/>
    <property type="project" value="InterPro"/>
</dbReference>
<dbReference type="InterPro" id="IPR051830">
    <property type="entry name" value="NOTCH_homolog"/>
</dbReference>
<dbReference type="Pfam" id="PF07474">
    <property type="entry name" value="G2F"/>
    <property type="match status" value="1"/>
</dbReference>